<organism evidence="2 3">
    <name type="scientific">Microvirga guangxiensis</name>
    <dbReference type="NCBI Taxonomy" id="549386"/>
    <lineage>
        <taxon>Bacteria</taxon>
        <taxon>Pseudomonadati</taxon>
        <taxon>Pseudomonadota</taxon>
        <taxon>Alphaproteobacteria</taxon>
        <taxon>Hyphomicrobiales</taxon>
        <taxon>Methylobacteriaceae</taxon>
        <taxon>Microvirga</taxon>
    </lineage>
</organism>
<reference evidence="2 3" key="1">
    <citation type="submission" date="2016-10" db="EMBL/GenBank/DDBJ databases">
        <authorList>
            <person name="de Groot N.N."/>
        </authorList>
    </citation>
    <scope>NUCLEOTIDE SEQUENCE [LARGE SCALE GENOMIC DNA]</scope>
    <source>
        <strain evidence="2 3">CGMCC 1.7666</strain>
    </source>
</reference>
<evidence type="ECO:0000313" key="2">
    <source>
        <dbReference type="EMBL" id="SCZ01455.1"/>
    </source>
</evidence>
<dbReference type="EMBL" id="FMVJ01000010">
    <property type="protein sequence ID" value="SCZ01455.1"/>
    <property type="molecule type" value="Genomic_DNA"/>
</dbReference>
<feature type="transmembrane region" description="Helical" evidence="1">
    <location>
        <begin position="117"/>
        <end position="135"/>
    </location>
</feature>
<sequence>MVGSSGDLSVYCPVWRAISAGPGGEVALLWGSLSRLGSLVRFVACGQLGSLVGLAVCSFSWGGVPASCGWGLLCVLRMGGFAAAREVGMFVVRVGWWIGAVVAGVLAWGVLSVPGGWLAVCPGLPVVSAFAWAVGPSRLSGLLMREALVPVFSRALLVGVA</sequence>
<feature type="transmembrane region" description="Helical" evidence="1">
    <location>
        <begin position="87"/>
        <end position="111"/>
    </location>
</feature>
<keyword evidence="1" id="KW-0812">Transmembrane</keyword>
<evidence type="ECO:0000313" key="3">
    <source>
        <dbReference type="Proteomes" id="UP000199569"/>
    </source>
</evidence>
<feature type="transmembrane region" description="Helical" evidence="1">
    <location>
        <begin position="51"/>
        <end position="75"/>
    </location>
</feature>
<keyword evidence="3" id="KW-1185">Reference proteome</keyword>
<protein>
    <submittedName>
        <fullName evidence="2">Uncharacterized protein</fullName>
    </submittedName>
</protein>
<dbReference type="STRING" id="549386.SAMN02927923_03443"/>
<gene>
    <name evidence="2" type="ORF">SAMN02927923_03443</name>
</gene>
<evidence type="ECO:0000256" key="1">
    <source>
        <dbReference type="SAM" id="Phobius"/>
    </source>
</evidence>
<keyword evidence="1" id="KW-0472">Membrane</keyword>
<dbReference type="AlphaFoldDB" id="A0A1G5KLF6"/>
<keyword evidence="1" id="KW-1133">Transmembrane helix</keyword>
<accession>A0A1G5KLF6</accession>
<dbReference type="Proteomes" id="UP000199569">
    <property type="component" value="Unassembled WGS sequence"/>
</dbReference>
<proteinExistence type="predicted"/>
<name>A0A1G5KLF6_9HYPH</name>